<dbReference type="InterPro" id="IPR002810">
    <property type="entry name" value="NfeD-like_C"/>
</dbReference>
<evidence type="ECO:0000256" key="3">
    <source>
        <dbReference type="ARBA" id="ARBA00022989"/>
    </source>
</evidence>
<dbReference type="RefSeq" id="WP_072895387.1">
    <property type="nucleotide sequence ID" value="NZ_FQWZ01000002.1"/>
</dbReference>
<evidence type="ECO:0000313" key="7">
    <source>
        <dbReference type="EMBL" id="SHG62175.1"/>
    </source>
</evidence>
<dbReference type="Proteomes" id="UP000199758">
    <property type="component" value="Unassembled WGS sequence"/>
</dbReference>
<keyword evidence="2 5" id="KW-0812">Transmembrane</keyword>
<proteinExistence type="predicted"/>
<evidence type="ECO:0000313" key="8">
    <source>
        <dbReference type="Proteomes" id="UP000199758"/>
    </source>
</evidence>
<dbReference type="Gene3D" id="2.40.50.140">
    <property type="entry name" value="Nucleic acid-binding proteins"/>
    <property type="match status" value="1"/>
</dbReference>
<keyword evidence="4 5" id="KW-0472">Membrane</keyword>
<dbReference type="InterPro" id="IPR052165">
    <property type="entry name" value="Membrane_assoc_protease"/>
</dbReference>
<dbReference type="OrthoDB" id="9810336at2"/>
<evidence type="ECO:0000256" key="2">
    <source>
        <dbReference type="ARBA" id="ARBA00022692"/>
    </source>
</evidence>
<evidence type="ECO:0000259" key="6">
    <source>
        <dbReference type="Pfam" id="PF01957"/>
    </source>
</evidence>
<keyword evidence="8" id="KW-1185">Reference proteome</keyword>
<organism evidence="7 8">
    <name type="scientific">Hydrocarboniphaga daqingensis</name>
    <dbReference type="NCBI Taxonomy" id="490188"/>
    <lineage>
        <taxon>Bacteria</taxon>
        <taxon>Pseudomonadati</taxon>
        <taxon>Pseudomonadota</taxon>
        <taxon>Gammaproteobacteria</taxon>
        <taxon>Nevskiales</taxon>
        <taxon>Nevskiaceae</taxon>
        <taxon>Hydrocarboniphaga</taxon>
    </lineage>
</organism>
<feature type="domain" description="NfeD-like C-terminal" evidence="6">
    <location>
        <begin position="89"/>
        <end position="143"/>
    </location>
</feature>
<dbReference type="STRING" id="490188.SAMN04488068_0801"/>
<evidence type="ECO:0000256" key="1">
    <source>
        <dbReference type="ARBA" id="ARBA00004141"/>
    </source>
</evidence>
<dbReference type="PANTHER" id="PTHR33507:SF3">
    <property type="entry name" value="INNER MEMBRANE PROTEIN YBBJ"/>
    <property type="match status" value="1"/>
</dbReference>
<evidence type="ECO:0000256" key="4">
    <source>
        <dbReference type="ARBA" id="ARBA00023136"/>
    </source>
</evidence>
<dbReference type="GO" id="GO:0005886">
    <property type="term" value="C:plasma membrane"/>
    <property type="evidence" value="ECO:0007669"/>
    <property type="project" value="TreeGrafter"/>
</dbReference>
<dbReference type="AlphaFoldDB" id="A0A1M5LB63"/>
<accession>A0A1M5LB63</accession>
<reference evidence="7 8" key="1">
    <citation type="submission" date="2016-11" db="EMBL/GenBank/DDBJ databases">
        <authorList>
            <person name="Jaros S."/>
            <person name="Januszkiewicz K."/>
            <person name="Wedrychowicz H."/>
        </authorList>
    </citation>
    <scope>NUCLEOTIDE SEQUENCE [LARGE SCALE GENOMIC DNA]</scope>
    <source>
        <strain evidence="7 8">CGMCC 1.7049</strain>
    </source>
</reference>
<comment type="subcellular location">
    <subcellularLocation>
        <location evidence="1">Membrane</location>
        <topology evidence="1">Multi-pass membrane protein</topology>
    </subcellularLocation>
</comment>
<evidence type="ECO:0000256" key="5">
    <source>
        <dbReference type="SAM" id="Phobius"/>
    </source>
</evidence>
<protein>
    <recommendedName>
        <fullName evidence="6">NfeD-like C-terminal domain-containing protein</fullName>
    </recommendedName>
</protein>
<dbReference type="InterPro" id="IPR012340">
    <property type="entry name" value="NA-bd_OB-fold"/>
</dbReference>
<keyword evidence="3 5" id="KW-1133">Transmembrane helix</keyword>
<gene>
    <name evidence="7" type="ORF">SAMN04488068_0801</name>
</gene>
<dbReference type="Pfam" id="PF01957">
    <property type="entry name" value="NfeD"/>
    <property type="match status" value="1"/>
</dbReference>
<feature type="transmembrane region" description="Helical" evidence="5">
    <location>
        <begin position="39"/>
        <end position="64"/>
    </location>
</feature>
<name>A0A1M5LB63_9GAMM</name>
<feature type="transmembrane region" description="Helical" evidence="5">
    <location>
        <begin position="12"/>
        <end position="33"/>
    </location>
</feature>
<dbReference type="EMBL" id="FQWZ01000002">
    <property type="protein sequence ID" value="SHG62175.1"/>
    <property type="molecule type" value="Genomic_DNA"/>
</dbReference>
<dbReference type="PANTHER" id="PTHR33507">
    <property type="entry name" value="INNER MEMBRANE PROTEIN YBBJ"/>
    <property type="match status" value="1"/>
</dbReference>
<sequence>MNLPTIEFWHWWIAALLLLVIEALLPGAVFLWMGISAAIVGALLGLFGIGWQAQLMLFGLLSLVSFMAYRRWARAQPAAPKSTLNRRGDSYVGRDFTLTDPIVNGIGKLSVDDSQWRITGHDAPAGSRVRVTRADGVTLHVERLS</sequence>